<keyword evidence="2" id="KW-0805">Transcription regulation</keyword>
<comment type="caution">
    <text evidence="7">The sequence shown here is derived from an EMBL/GenBank/DDBJ whole genome shotgun (WGS) entry which is preliminary data.</text>
</comment>
<dbReference type="InterPro" id="IPR014284">
    <property type="entry name" value="RNA_pol_sigma-70_dom"/>
</dbReference>
<dbReference type="InterPro" id="IPR013325">
    <property type="entry name" value="RNA_pol_sigma_r2"/>
</dbReference>
<proteinExistence type="inferred from homology"/>
<dbReference type="Proteomes" id="UP001595766">
    <property type="component" value="Unassembled WGS sequence"/>
</dbReference>
<comment type="similarity">
    <text evidence="1">Belongs to the sigma-70 factor family. ECF subfamily.</text>
</comment>
<dbReference type="SUPFAM" id="SSF88946">
    <property type="entry name" value="Sigma2 domain of RNA polymerase sigma factors"/>
    <property type="match status" value="1"/>
</dbReference>
<keyword evidence="8" id="KW-1185">Reference proteome</keyword>
<dbReference type="InterPro" id="IPR013324">
    <property type="entry name" value="RNA_pol_sigma_r3/r4-like"/>
</dbReference>
<reference evidence="8" key="1">
    <citation type="journal article" date="2019" name="Int. J. Syst. Evol. Microbiol.">
        <title>The Global Catalogue of Microorganisms (GCM) 10K type strain sequencing project: providing services to taxonomists for standard genome sequencing and annotation.</title>
        <authorList>
            <consortium name="The Broad Institute Genomics Platform"/>
            <consortium name="The Broad Institute Genome Sequencing Center for Infectious Disease"/>
            <person name="Wu L."/>
            <person name="Ma J."/>
        </authorList>
    </citation>
    <scope>NUCLEOTIDE SEQUENCE [LARGE SCALE GENOMIC DNA]</scope>
    <source>
        <strain evidence="8">CECT 8551</strain>
    </source>
</reference>
<name>A0ABV8EPI9_9BACT</name>
<dbReference type="RefSeq" id="WP_241291917.1">
    <property type="nucleotide sequence ID" value="NZ_JAKZGR010000002.1"/>
</dbReference>
<dbReference type="InterPro" id="IPR014327">
    <property type="entry name" value="RNA_pol_sigma70_bacteroid"/>
</dbReference>
<gene>
    <name evidence="7" type="ORF">ACFOUP_12770</name>
</gene>
<feature type="domain" description="RNA polymerase sigma factor 70 region 4 type 2" evidence="6">
    <location>
        <begin position="125"/>
        <end position="177"/>
    </location>
</feature>
<dbReference type="Gene3D" id="1.10.1740.10">
    <property type="match status" value="1"/>
</dbReference>
<dbReference type="Gene3D" id="1.10.10.10">
    <property type="entry name" value="Winged helix-like DNA-binding domain superfamily/Winged helix DNA-binding domain"/>
    <property type="match status" value="1"/>
</dbReference>
<sequence>MVISLKMMKNLQDESLVELIKQSNHLAFQAFYQRHWEQLYLKAYAILGHTQMAEDIIQDIFLDIWKNRERIEIDKPIQYLSTCVKNSVFKVLQKQKVKQKHLDTLNTLELLVQAASTLDSNEIEQAIMKHLDQMPDRCKEIFILSRFENLSNKEIAEKLGLSAKTVENQIYRALKSLKTLMPQLLSMYFLLIFEEVFMTSISPVLPFC</sequence>
<evidence type="ECO:0000259" key="5">
    <source>
        <dbReference type="Pfam" id="PF04542"/>
    </source>
</evidence>
<protein>
    <submittedName>
        <fullName evidence="7">RNA polymerase sigma-70 factor</fullName>
    </submittedName>
</protein>
<dbReference type="InterPro" id="IPR013249">
    <property type="entry name" value="RNA_pol_sigma70_r4_t2"/>
</dbReference>
<evidence type="ECO:0000256" key="3">
    <source>
        <dbReference type="ARBA" id="ARBA00023082"/>
    </source>
</evidence>
<dbReference type="EMBL" id="JBHSAV010000053">
    <property type="protein sequence ID" value="MFC3977253.1"/>
    <property type="molecule type" value="Genomic_DNA"/>
</dbReference>
<feature type="domain" description="RNA polymerase sigma-70 region 2" evidence="5">
    <location>
        <begin position="31"/>
        <end position="96"/>
    </location>
</feature>
<dbReference type="InterPro" id="IPR039425">
    <property type="entry name" value="RNA_pol_sigma-70-like"/>
</dbReference>
<dbReference type="SUPFAM" id="SSF88659">
    <property type="entry name" value="Sigma3 and sigma4 domains of RNA polymerase sigma factors"/>
    <property type="match status" value="1"/>
</dbReference>
<dbReference type="PANTHER" id="PTHR43133:SF46">
    <property type="entry name" value="RNA POLYMERASE SIGMA-70 FACTOR ECF SUBFAMILY"/>
    <property type="match status" value="1"/>
</dbReference>
<evidence type="ECO:0000256" key="1">
    <source>
        <dbReference type="ARBA" id="ARBA00010641"/>
    </source>
</evidence>
<dbReference type="InterPro" id="IPR007627">
    <property type="entry name" value="RNA_pol_sigma70_r2"/>
</dbReference>
<dbReference type="Pfam" id="PF04542">
    <property type="entry name" value="Sigma70_r2"/>
    <property type="match status" value="1"/>
</dbReference>
<organism evidence="7 8">
    <name type="scientific">Belliella kenyensis</name>
    <dbReference type="NCBI Taxonomy" id="1472724"/>
    <lineage>
        <taxon>Bacteria</taxon>
        <taxon>Pseudomonadati</taxon>
        <taxon>Bacteroidota</taxon>
        <taxon>Cytophagia</taxon>
        <taxon>Cytophagales</taxon>
        <taxon>Cyclobacteriaceae</taxon>
        <taxon>Belliella</taxon>
    </lineage>
</organism>
<accession>A0ABV8EPI9</accession>
<evidence type="ECO:0000313" key="8">
    <source>
        <dbReference type="Proteomes" id="UP001595766"/>
    </source>
</evidence>
<dbReference type="NCBIfam" id="TIGR02985">
    <property type="entry name" value="Sig70_bacteroi1"/>
    <property type="match status" value="1"/>
</dbReference>
<evidence type="ECO:0000259" key="6">
    <source>
        <dbReference type="Pfam" id="PF08281"/>
    </source>
</evidence>
<keyword evidence="3" id="KW-0731">Sigma factor</keyword>
<dbReference type="NCBIfam" id="TIGR02937">
    <property type="entry name" value="sigma70-ECF"/>
    <property type="match status" value="1"/>
</dbReference>
<evidence type="ECO:0000256" key="2">
    <source>
        <dbReference type="ARBA" id="ARBA00023015"/>
    </source>
</evidence>
<evidence type="ECO:0000313" key="7">
    <source>
        <dbReference type="EMBL" id="MFC3977253.1"/>
    </source>
</evidence>
<evidence type="ECO:0000256" key="4">
    <source>
        <dbReference type="ARBA" id="ARBA00023163"/>
    </source>
</evidence>
<dbReference type="CDD" id="cd06171">
    <property type="entry name" value="Sigma70_r4"/>
    <property type="match status" value="1"/>
</dbReference>
<dbReference type="InterPro" id="IPR036388">
    <property type="entry name" value="WH-like_DNA-bd_sf"/>
</dbReference>
<dbReference type="PANTHER" id="PTHR43133">
    <property type="entry name" value="RNA POLYMERASE ECF-TYPE SIGMA FACTO"/>
    <property type="match status" value="1"/>
</dbReference>
<keyword evidence="4" id="KW-0804">Transcription</keyword>
<dbReference type="Pfam" id="PF08281">
    <property type="entry name" value="Sigma70_r4_2"/>
    <property type="match status" value="1"/>
</dbReference>